<dbReference type="NCBIfam" id="TIGR04438">
    <property type="entry name" value="small_Trp_rich"/>
    <property type="match status" value="1"/>
</dbReference>
<proteinExistence type="predicted"/>
<evidence type="ECO:0000256" key="2">
    <source>
        <dbReference type="SAM" id="Phobius"/>
    </source>
</evidence>
<dbReference type="EMBL" id="PSNX01000009">
    <property type="protein sequence ID" value="PPE66132.1"/>
    <property type="molecule type" value="Genomic_DNA"/>
</dbReference>
<comment type="caution">
    <text evidence="3">The sequence shown here is derived from an EMBL/GenBank/DDBJ whole genome shotgun (WGS) entry which is preliminary data.</text>
</comment>
<feature type="region of interest" description="Disordered" evidence="1">
    <location>
        <begin position="59"/>
        <end position="81"/>
    </location>
</feature>
<gene>
    <name evidence="3" type="ORF">C1704_10720</name>
</gene>
<dbReference type="InterPro" id="IPR031044">
    <property type="entry name" value="Small_Trp_rich"/>
</dbReference>
<feature type="transmembrane region" description="Helical" evidence="2">
    <location>
        <begin position="26"/>
        <end position="43"/>
    </location>
</feature>
<keyword evidence="2" id="KW-0812">Transmembrane</keyword>
<keyword evidence="4" id="KW-1185">Reference proteome</keyword>
<dbReference type="AlphaFoldDB" id="A0A2S5STS8"/>
<protein>
    <submittedName>
        <fullName evidence="3">TIGR04438 family Trp-rich protein</fullName>
    </submittedName>
</protein>
<organism evidence="3 4">
    <name type="scientific">Caldimonas caldifontis</name>
    <dbReference type="NCBI Taxonomy" id="1452508"/>
    <lineage>
        <taxon>Bacteria</taxon>
        <taxon>Pseudomonadati</taxon>
        <taxon>Pseudomonadota</taxon>
        <taxon>Betaproteobacteria</taxon>
        <taxon>Burkholderiales</taxon>
        <taxon>Sphaerotilaceae</taxon>
        <taxon>Caldimonas</taxon>
    </lineage>
</organism>
<evidence type="ECO:0000313" key="3">
    <source>
        <dbReference type="EMBL" id="PPE66132.1"/>
    </source>
</evidence>
<name>A0A2S5STS8_9BURK</name>
<sequence>MYFIILGVLLILLKLAEFGAVAEWSWWIVLSPFALAVVWWAWADASGYTKRREMDKLEEKKKERRKKNLAALGQEPRKRKI</sequence>
<evidence type="ECO:0000313" key="4">
    <source>
        <dbReference type="Proteomes" id="UP000238605"/>
    </source>
</evidence>
<reference evidence="3 4" key="1">
    <citation type="submission" date="2018-02" db="EMBL/GenBank/DDBJ databases">
        <title>Reclassifiation of [Polyangium] brachysporum DSM 7029 as Guopingzhaonella breviflexa gen. nov., sp. nov., a member of the family Comamonadaceae.</title>
        <authorList>
            <person name="Tang B."/>
        </authorList>
    </citation>
    <scope>NUCLEOTIDE SEQUENCE [LARGE SCALE GENOMIC DNA]</scope>
    <source>
        <strain evidence="3 4">BCRC 80649</strain>
    </source>
</reference>
<evidence type="ECO:0000256" key="1">
    <source>
        <dbReference type="SAM" id="MobiDB-lite"/>
    </source>
</evidence>
<keyword evidence="2" id="KW-1133">Transmembrane helix</keyword>
<dbReference type="Proteomes" id="UP000238605">
    <property type="component" value="Unassembled WGS sequence"/>
</dbReference>
<keyword evidence="2" id="KW-0472">Membrane</keyword>
<dbReference type="RefSeq" id="WP_104302728.1">
    <property type="nucleotide sequence ID" value="NZ_PSNX01000009.1"/>
</dbReference>
<accession>A0A2S5STS8</accession>